<dbReference type="AlphaFoldDB" id="A0A7W6R5A3"/>
<proteinExistence type="predicted"/>
<dbReference type="Proteomes" id="UP000540909">
    <property type="component" value="Unassembled WGS sequence"/>
</dbReference>
<accession>A0A7W6R5A3</accession>
<sequence>MENTISVDDVVRMSIEDLFRDQLIPDEMNRLGNGKQHKAPDHLILDGEIAIERKSRNAVDQSQFYEKLQKIADQQGAPFWAVGRMNFKAIIRQLPDPDSATKKMTDFMMNQVMKTVRKSEKKFEEYEKFVPKDGQLRVLIISDNTKIREGTASIEHFIGRKVGALSSTNDPAQILDAIFYIKDPRYTLDERDSYWFKVLIRERLSADRRQRANGLAAALHHRISHYGPYFQAAGAFTRSSFRTCFV</sequence>
<organism evidence="1 2">
    <name type="scientific">Rhizobium esperanzae</name>
    <dbReference type="NCBI Taxonomy" id="1967781"/>
    <lineage>
        <taxon>Bacteria</taxon>
        <taxon>Pseudomonadati</taxon>
        <taxon>Pseudomonadota</taxon>
        <taxon>Alphaproteobacteria</taxon>
        <taxon>Hyphomicrobiales</taxon>
        <taxon>Rhizobiaceae</taxon>
        <taxon>Rhizobium/Agrobacterium group</taxon>
        <taxon>Rhizobium</taxon>
    </lineage>
</organism>
<comment type="caution">
    <text evidence="1">The sequence shown here is derived from an EMBL/GenBank/DDBJ whole genome shotgun (WGS) entry which is preliminary data.</text>
</comment>
<evidence type="ECO:0000313" key="2">
    <source>
        <dbReference type="Proteomes" id="UP000540909"/>
    </source>
</evidence>
<reference evidence="1 2" key="1">
    <citation type="submission" date="2020-08" db="EMBL/GenBank/DDBJ databases">
        <title>Genomic Encyclopedia of Type Strains, Phase IV (KMG-V): Genome sequencing to study the core and pangenomes of soil and plant-associated prokaryotes.</title>
        <authorList>
            <person name="Whitman W."/>
        </authorList>
    </citation>
    <scope>NUCLEOTIDE SEQUENCE [LARGE SCALE GENOMIC DNA]</scope>
    <source>
        <strain evidence="1 2">SEMIA 4089</strain>
    </source>
</reference>
<dbReference type="EMBL" id="JACIFY010000010">
    <property type="protein sequence ID" value="MBB4236452.1"/>
    <property type="molecule type" value="Genomic_DNA"/>
</dbReference>
<protein>
    <submittedName>
        <fullName evidence="1">Uncharacterized protein</fullName>
    </submittedName>
</protein>
<gene>
    <name evidence="1" type="ORF">GGD57_003031</name>
</gene>
<evidence type="ECO:0000313" key="1">
    <source>
        <dbReference type="EMBL" id="MBB4236452.1"/>
    </source>
</evidence>
<dbReference type="RefSeq" id="WP_184470944.1">
    <property type="nucleotide sequence ID" value="NZ_JACIFY010000010.1"/>
</dbReference>
<name>A0A7W6R5A3_9HYPH</name>